<evidence type="ECO:0000313" key="8">
    <source>
        <dbReference type="Proteomes" id="UP001175227"/>
    </source>
</evidence>
<accession>A0AA39PAE2</accession>
<dbReference type="PANTHER" id="PTHR10030">
    <property type="entry name" value="ALPHA-L-FUCOSIDASE"/>
    <property type="match status" value="1"/>
</dbReference>
<dbReference type="Gene3D" id="3.20.20.80">
    <property type="entry name" value="Glycosidases"/>
    <property type="match status" value="1"/>
</dbReference>
<dbReference type="Pfam" id="PF01120">
    <property type="entry name" value="Alpha_L_fucos"/>
    <property type="match status" value="1"/>
</dbReference>
<sequence length="304" mass="35030">MVTLMEVMICITGGAQLELPATTFFNALGSLEVSRKMRTIRRSMSHTQVMWKWRTFLQDIMRPQMEALFYQYETDILWCDIGGPTVFPDIAPMWFNWAKSNGRHVIANARCGANYSDFDNPEYTDTTHLKMRKWESSEVSDPYSYGYNQDTPDENYRNSTYILHSFIDIVSKNGNYLIDIGPTANGTIVSPSRTSLLKVGEWLMGEAIYDTQYWYVTAEEGDLRFTTKSDAFHMISLSYPTDGVLRSISPLPLKDGDIATFLGPSQSQKELTWSWSENRVFELFVDEEELAMVQDAWAFKIRYT</sequence>
<name>A0AA39PAE2_9AGAR</name>
<dbReference type="InterPro" id="IPR017853">
    <property type="entry name" value="GH"/>
</dbReference>
<dbReference type="EMBL" id="JAUEPR010000009">
    <property type="protein sequence ID" value="KAK0480587.1"/>
    <property type="molecule type" value="Genomic_DNA"/>
</dbReference>
<dbReference type="InterPro" id="IPR000933">
    <property type="entry name" value="Glyco_hydro_29"/>
</dbReference>
<dbReference type="SUPFAM" id="SSF51445">
    <property type="entry name" value="(Trans)glycosidases"/>
    <property type="match status" value="1"/>
</dbReference>
<organism evidence="7 8">
    <name type="scientific">Armillaria novae-zelandiae</name>
    <dbReference type="NCBI Taxonomy" id="153914"/>
    <lineage>
        <taxon>Eukaryota</taxon>
        <taxon>Fungi</taxon>
        <taxon>Dikarya</taxon>
        <taxon>Basidiomycota</taxon>
        <taxon>Agaricomycotina</taxon>
        <taxon>Agaricomycetes</taxon>
        <taxon>Agaricomycetidae</taxon>
        <taxon>Agaricales</taxon>
        <taxon>Marasmiineae</taxon>
        <taxon>Physalacriaceae</taxon>
        <taxon>Armillaria</taxon>
    </lineage>
</organism>
<evidence type="ECO:0000259" key="6">
    <source>
        <dbReference type="Pfam" id="PF01120"/>
    </source>
</evidence>
<feature type="domain" description="Glycoside hydrolase family 29 N-terminal" evidence="6">
    <location>
        <begin position="49"/>
        <end position="204"/>
    </location>
</feature>
<dbReference type="PANTHER" id="PTHR10030:SF37">
    <property type="entry name" value="ALPHA-L-FUCOSIDASE-RELATED"/>
    <property type="match status" value="1"/>
</dbReference>
<comment type="caution">
    <text evidence="7">The sequence shown here is derived from an EMBL/GenBank/DDBJ whole genome shotgun (WGS) entry which is preliminary data.</text>
</comment>
<keyword evidence="4 7" id="KW-0378">Hydrolase</keyword>
<dbReference type="GO" id="GO:0004560">
    <property type="term" value="F:alpha-L-fucosidase activity"/>
    <property type="evidence" value="ECO:0007669"/>
    <property type="project" value="UniProtKB-EC"/>
</dbReference>
<keyword evidence="5" id="KW-0326">Glycosidase</keyword>
<comment type="similarity">
    <text evidence="1">Belongs to the glycosyl hydrolase 29 family.</text>
</comment>
<proteinExistence type="inferred from homology"/>
<dbReference type="Proteomes" id="UP001175227">
    <property type="component" value="Unassembled WGS sequence"/>
</dbReference>
<dbReference type="AlphaFoldDB" id="A0AA39PAE2"/>
<dbReference type="SMART" id="SM00812">
    <property type="entry name" value="Alpha_L_fucos"/>
    <property type="match status" value="1"/>
</dbReference>
<dbReference type="InterPro" id="IPR057739">
    <property type="entry name" value="Glyco_hydro_29_N"/>
</dbReference>
<evidence type="ECO:0000256" key="1">
    <source>
        <dbReference type="ARBA" id="ARBA00007951"/>
    </source>
</evidence>
<reference evidence="7" key="1">
    <citation type="submission" date="2023-06" db="EMBL/GenBank/DDBJ databases">
        <authorList>
            <consortium name="Lawrence Berkeley National Laboratory"/>
            <person name="Ahrendt S."/>
            <person name="Sahu N."/>
            <person name="Indic B."/>
            <person name="Wong-Bajracharya J."/>
            <person name="Merenyi Z."/>
            <person name="Ke H.-M."/>
            <person name="Monk M."/>
            <person name="Kocsube S."/>
            <person name="Drula E."/>
            <person name="Lipzen A."/>
            <person name="Balint B."/>
            <person name="Henrissat B."/>
            <person name="Andreopoulos B."/>
            <person name="Martin F.M."/>
            <person name="Harder C.B."/>
            <person name="Rigling D."/>
            <person name="Ford K.L."/>
            <person name="Foster G.D."/>
            <person name="Pangilinan J."/>
            <person name="Papanicolaou A."/>
            <person name="Barry K."/>
            <person name="LaButti K."/>
            <person name="Viragh M."/>
            <person name="Koriabine M."/>
            <person name="Yan M."/>
            <person name="Riley R."/>
            <person name="Champramary S."/>
            <person name="Plett K.L."/>
            <person name="Tsai I.J."/>
            <person name="Slot J."/>
            <person name="Sipos G."/>
            <person name="Plett J."/>
            <person name="Nagy L.G."/>
            <person name="Grigoriev I.V."/>
        </authorList>
    </citation>
    <scope>NUCLEOTIDE SEQUENCE</scope>
    <source>
        <strain evidence="7">ICMP 16352</strain>
    </source>
</reference>
<gene>
    <name evidence="7" type="ORF">IW261DRAFT_1563274</name>
</gene>
<dbReference type="EC" id="3.2.1.51" evidence="2"/>
<evidence type="ECO:0000256" key="4">
    <source>
        <dbReference type="ARBA" id="ARBA00022801"/>
    </source>
</evidence>
<protein>
    <recommendedName>
        <fullName evidence="2">alpha-L-fucosidase</fullName>
        <ecNumber evidence="2">3.2.1.51</ecNumber>
    </recommendedName>
</protein>
<evidence type="ECO:0000313" key="7">
    <source>
        <dbReference type="EMBL" id="KAK0480587.1"/>
    </source>
</evidence>
<evidence type="ECO:0000256" key="5">
    <source>
        <dbReference type="ARBA" id="ARBA00023295"/>
    </source>
</evidence>
<dbReference type="GO" id="GO:0006004">
    <property type="term" value="P:fucose metabolic process"/>
    <property type="evidence" value="ECO:0007669"/>
    <property type="project" value="TreeGrafter"/>
</dbReference>
<evidence type="ECO:0000256" key="2">
    <source>
        <dbReference type="ARBA" id="ARBA00012662"/>
    </source>
</evidence>
<evidence type="ECO:0000256" key="3">
    <source>
        <dbReference type="ARBA" id="ARBA00022729"/>
    </source>
</evidence>
<keyword evidence="8" id="KW-1185">Reference proteome</keyword>
<dbReference type="GO" id="GO:0016139">
    <property type="term" value="P:glycoside catabolic process"/>
    <property type="evidence" value="ECO:0007669"/>
    <property type="project" value="TreeGrafter"/>
</dbReference>
<keyword evidence="3" id="KW-0732">Signal</keyword>